<dbReference type="AlphaFoldDB" id="A0AA36CS87"/>
<dbReference type="Proteomes" id="UP001177023">
    <property type="component" value="Unassembled WGS sequence"/>
</dbReference>
<dbReference type="PANTHER" id="PTHR24291:SF194">
    <property type="entry name" value="CYTOCHROME P450 FAMILY"/>
    <property type="match status" value="1"/>
</dbReference>
<accession>A0AA36CS87</accession>
<keyword evidence="9" id="KW-1185">Reference proteome</keyword>
<gene>
    <name evidence="8" type="ORF">MSPICULIGERA_LOCUS12396</name>
</gene>
<keyword evidence="6" id="KW-0479">Metal-binding</keyword>
<keyword evidence="4 6" id="KW-0408">Iron</keyword>
<evidence type="ECO:0000256" key="6">
    <source>
        <dbReference type="PIRSR" id="PIRSR602401-1"/>
    </source>
</evidence>
<dbReference type="GO" id="GO:0020037">
    <property type="term" value="F:heme binding"/>
    <property type="evidence" value="ECO:0007669"/>
    <property type="project" value="InterPro"/>
</dbReference>
<dbReference type="GO" id="GO:0004497">
    <property type="term" value="F:monooxygenase activity"/>
    <property type="evidence" value="ECO:0007669"/>
    <property type="project" value="UniProtKB-KW"/>
</dbReference>
<dbReference type="InterPro" id="IPR016187">
    <property type="entry name" value="CTDL_fold"/>
</dbReference>
<evidence type="ECO:0000256" key="4">
    <source>
        <dbReference type="ARBA" id="ARBA00023004"/>
    </source>
</evidence>
<dbReference type="PROSITE" id="PS50041">
    <property type="entry name" value="C_TYPE_LECTIN_2"/>
    <property type="match status" value="1"/>
</dbReference>
<organism evidence="8 9">
    <name type="scientific">Mesorhabditis spiculigera</name>
    <dbReference type="NCBI Taxonomy" id="96644"/>
    <lineage>
        <taxon>Eukaryota</taxon>
        <taxon>Metazoa</taxon>
        <taxon>Ecdysozoa</taxon>
        <taxon>Nematoda</taxon>
        <taxon>Chromadorea</taxon>
        <taxon>Rhabditida</taxon>
        <taxon>Rhabditina</taxon>
        <taxon>Rhabditomorpha</taxon>
        <taxon>Rhabditoidea</taxon>
        <taxon>Rhabditidae</taxon>
        <taxon>Mesorhabditinae</taxon>
        <taxon>Mesorhabditis</taxon>
    </lineage>
</organism>
<name>A0AA36CS87_9BILA</name>
<dbReference type="InterPro" id="IPR050196">
    <property type="entry name" value="Cytochrome_P450_Monoox"/>
</dbReference>
<dbReference type="InterPro" id="IPR036396">
    <property type="entry name" value="Cyt_P450_sf"/>
</dbReference>
<dbReference type="Pfam" id="PF00067">
    <property type="entry name" value="p450"/>
    <property type="match status" value="1"/>
</dbReference>
<comment type="cofactor">
    <cofactor evidence="1 6">
        <name>heme</name>
        <dbReference type="ChEBI" id="CHEBI:30413"/>
    </cofactor>
</comment>
<dbReference type="InterPro" id="IPR001128">
    <property type="entry name" value="Cyt_P450"/>
</dbReference>
<reference evidence="8" key="1">
    <citation type="submission" date="2023-06" db="EMBL/GenBank/DDBJ databases">
        <authorList>
            <person name="Delattre M."/>
        </authorList>
    </citation>
    <scope>NUCLEOTIDE SEQUENCE</scope>
    <source>
        <strain evidence="8">AF72</strain>
    </source>
</reference>
<keyword evidence="5" id="KW-0560">Oxidoreductase</keyword>
<dbReference type="CDD" id="cd00037">
    <property type="entry name" value="CLECT"/>
    <property type="match status" value="1"/>
</dbReference>
<dbReference type="SUPFAM" id="SSF56436">
    <property type="entry name" value="C-type lectin-like"/>
    <property type="match status" value="2"/>
</dbReference>
<evidence type="ECO:0000256" key="1">
    <source>
        <dbReference type="ARBA" id="ARBA00001971"/>
    </source>
</evidence>
<dbReference type="InterPro" id="IPR001304">
    <property type="entry name" value="C-type_lectin-like"/>
</dbReference>
<dbReference type="SMART" id="SM00034">
    <property type="entry name" value="CLECT"/>
    <property type="match status" value="2"/>
</dbReference>
<dbReference type="Gene3D" id="3.10.100.10">
    <property type="entry name" value="Mannose-Binding Protein A, subunit A"/>
    <property type="match status" value="2"/>
</dbReference>
<dbReference type="Pfam" id="PF00059">
    <property type="entry name" value="Lectin_C"/>
    <property type="match status" value="1"/>
</dbReference>
<feature type="binding site" description="axial binding residue" evidence="6">
    <location>
        <position position="437"/>
    </location>
    <ligand>
        <name>heme</name>
        <dbReference type="ChEBI" id="CHEBI:30413"/>
    </ligand>
    <ligandPart>
        <name>Fe</name>
        <dbReference type="ChEBI" id="CHEBI:18248"/>
    </ligandPart>
</feature>
<keyword evidence="5" id="KW-0503">Monooxygenase</keyword>
<evidence type="ECO:0000256" key="2">
    <source>
        <dbReference type="ARBA" id="ARBA00010617"/>
    </source>
</evidence>
<dbReference type="InterPro" id="IPR002401">
    <property type="entry name" value="Cyt_P450_E_grp-I"/>
</dbReference>
<comment type="similarity">
    <text evidence="2">Belongs to the cytochrome P450 family.</text>
</comment>
<evidence type="ECO:0000259" key="7">
    <source>
        <dbReference type="PROSITE" id="PS50041"/>
    </source>
</evidence>
<dbReference type="PANTHER" id="PTHR24291">
    <property type="entry name" value="CYTOCHROME P450 FAMILY 4"/>
    <property type="match status" value="1"/>
</dbReference>
<dbReference type="PROSITE" id="PS00086">
    <property type="entry name" value="CYTOCHROME_P450"/>
    <property type="match status" value="1"/>
</dbReference>
<feature type="domain" description="C-type lectin" evidence="7">
    <location>
        <begin position="762"/>
        <end position="836"/>
    </location>
</feature>
<protein>
    <recommendedName>
        <fullName evidence="7">C-type lectin domain-containing protein</fullName>
    </recommendedName>
</protein>
<comment type="caution">
    <text evidence="8">The sequence shown here is derived from an EMBL/GenBank/DDBJ whole genome shotgun (WGS) entry which is preliminary data.</text>
</comment>
<evidence type="ECO:0000313" key="8">
    <source>
        <dbReference type="EMBL" id="CAJ0574053.1"/>
    </source>
</evidence>
<proteinExistence type="inferred from homology"/>
<dbReference type="PRINTS" id="PR00463">
    <property type="entry name" value="EP450I"/>
</dbReference>
<dbReference type="InterPro" id="IPR016186">
    <property type="entry name" value="C-type_lectin-like/link_sf"/>
</dbReference>
<dbReference type="PRINTS" id="PR00385">
    <property type="entry name" value="P450"/>
</dbReference>
<evidence type="ECO:0000256" key="3">
    <source>
        <dbReference type="ARBA" id="ARBA00022617"/>
    </source>
</evidence>
<evidence type="ECO:0000256" key="5">
    <source>
        <dbReference type="ARBA" id="ARBA00023033"/>
    </source>
</evidence>
<evidence type="ECO:0000313" key="9">
    <source>
        <dbReference type="Proteomes" id="UP001177023"/>
    </source>
</evidence>
<dbReference type="GO" id="GO:0005506">
    <property type="term" value="F:iron ion binding"/>
    <property type="evidence" value="ECO:0007669"/>
    <property type="project" value="InterPro"/>
</dbReference>
<feature type="non-terminal residue" evidence="8">
    <location>
        <position position="1"/>
    </location>
</feature>
<dbReference type="SUPFAM" id="SSF48264">
    <property type="entry name" value="Cytochrome P450"/>
    <property type="match status" value="1"/>
</dbReference>
<keyword evidence="3 6" id="KW-0349">Heme</keyword>
<dbReference type="Gene3D" id="1.10.630.10">
    <property type="entry name" value="Cytochrome P450"/>
    <property type="match status" value="1"/>
</dbReference>
<dbReference type="EMBL" id="CATQJA010002626">
    <property type="protein sequence ID" value="CAJ0574053.1"/>
    <property type="molecule type" value="Genomic_DNA"/>
</dbReference>
<sequence>MGYVVVIAVMSLFLLALFFFIKHLALRRQLAGIHSPRSYPLIGQALIIKPDAEGFMDQIMGMGQLYPTDSRMVLFWIGPKPALMIYSAELAERIVCSSKHLNKGFAYNLLEPWLGLSLLTSNAERWRPKRKLLTPTFHYDILKDFVPVFNEHSLTLVKKLATVPKGECIDFCSYVTLCALDIICETSMGKRVNAQIEANSQYVKAVYEINDIVLNRTKNPLMWNKWAFDTFGEGKVHDACLATLHGFTGQVIAQRERELEAAEWQLEGRLAFLDLLLDMAHQGQIDHGDIQAEVDTFMFEGHDTTSTALSWAAHLLGNHPDILHQAQLEVDMVFAEYGEVNATALSKLDYLERCIKETLRLYPSVPTIMRELGSDQELAGRKIPAGMQIILNPYLIHRDPAQWPEPEKFDPDRFLPENSVNRHAFALIPFSAGSRNCIGQRFAYMEMKTVLAWLLHYFDIESVDRRCDVSHKMELILRPAEGIRRSLIHPITRSGTGKAKNDRAGHSEVRCQNCEMPFQLLIFVVLLVAVNGDATCPQGTLQVPGRQYCISFTDELSFGDAQQACSDKGATLYEPIDTYDDKLIGQMMQNYSQARYAWIGILEEQGSLQFASTGEEAGRKHQVYGIYPFCSQNVAGFGKQMNNCTQQAGSDTPCDKYIAQMTCGIESVNAVSAEPERDRQLVTSFVNVFHSYLKPDYLNKTYGEDCQQQLYDGLDTTKTLDVRVLLRGNGHLYLADAATTAAGICTSPMTRSCDPGWSYLASSNACYAAANYSESITQEQAESICQGAGGNLVSITGISELLAVLGMVSEAGEDVSYWTGLTCRGGMWQWTDNSTIVMGMDMMKMTRRKRQYFVGSPGGSTMTPLVIAAGPESLQSQCTEGAGCMISPISESSWRGSIGTSGLSCTSTDTTGIICKMQL</sequence>
<dbReference type="InterPro" id="IPR017972">
    <property type="entry name" value="Cyt_P450_CS"/>
</dbReference>
<dbReference type="GO" id="GO:0016705">
    <property type="term" value="F:oxidoreductase activity, acting on paired donors, with incorporation or reduction of molecular oxygen"/>
    <property type="evidence" value="ECO:0007669"/>
    <property type="project" value="InterPro"/>
</dbReference>